<evidence type="ECO:0000313" key="5">
    <source>
        <dbReference type="Proteomes" id="UP000065734"/>
    </source>
</evidence>
<proteinExistence type="predicted"/>
<organism evidence="4 5">
    <name type="scientific">Blastochloris viridis</name>
    <name type="common">Rhodopseudomonas viridis</name>
    <dbReference type="NCBI Taxonomy" id="1079"/>
    <lineage>
        <taxon>Bacteria</taxon>
        <taxon>Pseudomonadati</taxon>
        <taxon>Pseudomonadota</taxon>
        <taxon>Alphaproteobacteria</taxon>
        <taxon>Hyphomicrobiales</taxon>
        <taxon>Blastochloridaceae</taxon>
        <taxon>Blastochloris</taxon>
    </lineage>
</organism>
<evidence type="ECO:0000313" key="3">
    <source>
        <dbReference type="EMBL" id="BAS01105.1"/>
    </source>
</evidence>
<dbReference type="InterPro" id="IPR038109">
    <property type="entry name" value="DNA_bind_recomb_sf"/>
</dbReference>
<evidence type="ECO:0000259" key="2">
    <source>
        <dbReference type="PROSITE" id="PS51737"/>
    </source>
</evidence>
<dbReference type="SUPFAM" id="SSF53041">
    <property type="entry name" value="Resolvase-like"/>
    <property type="match status" value="1"/>
</dbReference>
<sequence length="451" mass="50359">MSRSPGSVITMPRRQRCAIYTRKSSEEGLDMEFNSLDAQREACEAYVASQKPEGWAAIRERYDDGGFSGGTLERPALQRLLRDVEAGLIDVIVVYKIDRLSRSLMDFARLVEMFERNNVTFVSVTQSFNTTTSMGRLTLNILLSFAQFEREVIGERIRDKVAASRKRGMWMGGYVPMGYDVRDRKLVINDAEAATVRMIFERFVAIGSATTLAKALVAEGVRNKRGKQIDKGFLYKLINNRVYLGEAVHKGTAYPGEHDAIIDQDLWDKVHSILQESPRLRATNTRRQTPALLKGIIFTETGAAMTPTATKKGTRLYRYYASMDMIRNRPTGDAAGPLRLPAGMVENAVLGEIRRMIRAPEIVARTIEDFRTQSSTVDEQAIISALGAFDQLWAALYPAEQARIVHLLVERVTVGPAGIAVDLRRAGLGSVVREMIAPRQEIAPRQAEARA</sequence>
<reference evidence="5" key="3">
    <citation type="journal article" date="2016" name="Genome Announc.">
        <title>Revised genome sequence of the purple photosynthetic bacterium Blastochloris viridis.</title>
        <authorList>
            <person name="Liu L.N."/>
            <person name="Faulkner M."/>
            <person name="Liu X."/>
            <person name="Huang F."/>
            <person name="Darby A.C."/>
            <person name="Hall N."/>
        </authorList>
    </citation>
    <scope>NUCLEOTIDE SEQUENCE [LARGE SCALE GENOMIC DNA]</scope>
    <source>
        <strain evidence="5">ATCC 19567 / DSM 133 / F</strain>
    </source>
</reference>
<dbReference type="GO" id="GO:0003677">
    <property type="term" value="F:DNA binding"/>
    <property type="evidence" value="ECO:0007669"/>
    <property type="project" value="InterPro"/>
</dbReference>
<dbReference type="EMBL" id="LN907867">
    <property type="protein sequence ID" value="CUU41698.1"/>
    <property type="molecule type" value="Genomic_DNA"/>
</dbReference>
<reference evidence="3" key="1">
    <citation type="journal article" date="2015" name="Genome Announc.">
        <title>Complete Genome Sequence of the Bacteriochlorophyll b-Producing Photosynthetic Bacterium Blastochloris viridis.</title>
        <authorList>
            <person name="Tsukatani Y."/>
            <person name="Hirose Y."/>
            <person name="Harada J."/>
            <person name="Misawa N."/>
            <person name="Mori K."/>
            <person name="Inoue K."/>
            <person name="Tamiaki H."/>
        </authorList>
    </citation>
    <scope>NUCLEOTIDE SEQUENCE [LARGE SCALE GENOMIC DNA]</scope>
    <source>
        <strain evidence="3">DSM 133</strain>
    </source>
</reference>
<keyword evidence="5" id="KW-1185">Reference proteome</keyword>
<dbReference type="GO" id="GO:0000150">
    <property type="term" value="F:DNA strand exchange activity"/>
    <property type="evidence" value="ECO:0007669"/>
    <property type="project" value="InterPro"/>
</dbReference>
<dbReference type="Gene3D" id="3.90.1750.20">
    <property type="entry name" value="Putative Large Serine Recombinase, Chain B, Domain 2"/>
    <property type="match status" value="1"/>
</dbReference>
<dbReference type="InterPro" id="IPR036162">
    <property type="entry name" value="Resolvase-like_N_sf"/>
</dbReference>
<reference evidence="4" key="2">
    <citation type="submission" date="2015-11" db="EMBL/GenBank/DDBJ databases">
        <authorList>
            <person name="Zhang Y."/>
            <person name="Guo Z."/>
        </authorList>
    </citation>
    <scope>NUCLEOTIDE SEQUENCE</scope>
    <source>
        <strain evidence="4">1</strain>
    </source>
</reference>
<dbReference type="Pfam" id="PF07508">
    <property type="entry name" value="Recombinase"/>
    <property type="match status" value="1"/>
</dbReference>
<dbReference type="PATRIC" id="fig|1079.6.peg.1296"/>
<name>A0A0H5BIW0_BLAVI</name>
<dbReference type="AlphaFoldDB" id="A0A0H5BIW0"/>
<dbReference type="Proteomes" id="UP000065734">
    <property type="component" value="Chromosome I"/>
</dbReference>
<dbReference type="Gene3D" id="3.40.50.1390">
    <property type="entry name" value="Resolvase, N-terminal catalytic domain"/>
    <property type="match status" value="1"/>
</dbReference>
<accession>A0A0H5BIW0</accession>
<dbReference type="InterPro" id="IPR050639">
    <property type="entry name" value="SSR_resolvase"/>
</dbReference>
<evidence type="ECO:0000259" key="1">
    <source>
        <dbReference type="PROSITE" id="PS51736"/>
    </source>
</evidence>
<dbReference type="STRING" id="1079.BVIR_1248"/>
<dbReference type="PROSITE" id="PS51736">
    <property type="entry name" value="RECOMBINASES_3"/>
    <property type="match status" value="1"/>
</dbReference>
<dbReference type="PROSITE" id="PS51737">
    <property type="entry name" value="RECOMBINASE_DNA_BIND"/>
    <property type="match status" value="1"/>
</dbReference>
<dbReference type="OrthoDB" id="7475655at2"/>
<dbReference type="SMART" id="SM00857">
    <property type="entry name" value="Resolvase"/>
    <property type="match status" value="1"/>
</dbReference>
<dbReference type="RefSeq" id="WP_055036887.1">
    <property type="nucleotide sequence ID" value="NZ_AP014854.2"/>
</dbReference>
<dbReference type="CDD" id="cd03768">
    <property type="entry name" value="SR_ResInv"/>
    <property type="match status" value="1"/>
</dbReference>
<dbReference type="Pfam" id="PF00239">
    <property type="entry name" value="Resolvase"/>
    <property type="match status" value="1"/>
</dbReference>
<gene>
    <name evidence="4" type="primary">hin_2</name>
    <name evidence="3" type="ORF">BV133_3511</name>
    <name evidence="4" type="ORF">BVIRIDIS_06920</name>
</gene>
<feature type="domain" description="Resolvase/invertase-type recombinase catalytic" evidence="1">
    <location>
        <begin position="16"/>
        <end position="168"/>
    </location>
</feature>
<feature type="domain" description="Recombinase" evidence="2">
    <location>
        <begin position="176"/>
        <end position="280"/>
    </location>
</feature>
<dbReference type="PANTHER" id="PTHR30461">
    <property type="entry name" value="DNA-INVERTASE FROM LAMBDOID PROPHAGE"/>
    <property type="match status" value="1"/>
</dbReference>
<dbReference type="InterPro" id="IPR006119">
    <property type="entry name" value="Resolv_N"/>
</dbReference>
<dbReference type="InterPro" id="IPR011109">
    <property type="entry name" value="DNA_bind_recombinase_dom"/>
</dbReference>
<dbReference type="KEGG" id="bvr:BVIR_1248"/>
<dbReference type="PANTHER" id="PTHR30461:SF23">
    <property type="entry name" value="DNA RECOMBINASE-RELATED"/>
    <property type="match status" value="1"/>
</dbReference>
<protein>
    <submittedName>
        <fullName evidence="4">DNA-invertase hin</fullName>
    </submittedName>
</protein>
<evidence type="ECO:0000313" key="4">
    <source>
        <dbReference type="EMBL" id="CUU41698.1"/>
    </source>
</evidence>
<dbReference type="EMBL" id="AP014854">
    <property type="protein sequence ID" value="BAS01105.1"/>
    <property type="molecule type" value="Genomic_DNA"/>
</dbReference>